<dbReference type="AlphaFoldDB" id="A0A3B1ATC0"/>
<dbReference type="PROSITE" id="PS50977">
    <property type="entry name" value="HTH_TETR_2"/>
    <property type="match status" value="1"/>
</dbReference>
<accession>A0A3B1ATC0</accession>
<protein>
    <recommendedName>
        <fullName evidence="5">HTH tetR-type domain-containing protein</fullName>
    </recommendedName>
</protein>
<evidence type="ECO:0000256" key="3">
    <source>
        <dbReference type="ARBA" id="ARBA00023125"/>
    </source>
</evidence>
<dbReference type="SUPFAM" id="SSF46689">
    <property type="entry name" value="Homeodomain-like"/>
    <property type="match status" value="1"/>
</dbReference>
<keyword evidence="1" id="KW-0678">Repressor</keyword>
<dbReference type="Pfam" id="PF17932">
    <property type="entry name" value="TetR_C_24"/>
    <property type="match status" value="1"/>
</dbReference>
<feature type="domain" description="HTH tetR-type" evidence="5">
    <location>
        <begin position="1"/>
        <end position="42"/>
    </location>
</feature>
<dbReference type="Pfam" id="PF00440">
    <property type="entry name" value="TetR_N"/>
    <property type="match status" value="1"/>
</dbReference>
<dbReference type="Gene3D" id="1.10.357.10">
    <property type="entry name" value="Tetracycline Repressor, domain 2"/>
    <property type="match status" value="1"/>
</dbReference>
<dbReference type="PANTHER" id="PTHR30055:SF175">
    <property type="entry name" value="HTH-TYPE TRANSCRIPTIONAL REPRESSOR KSTR2"/>
    <property type="match status" value="1"/>
</dbReference>
<dbReference type="InterPro" id="IPR041490">
    <property type="entry name" value="KstR2_TetR_C"/>
</dbReference>
<dbReference type="EMBL" id="UOFW01000036">
    <property type="protein sequence ID" value="VAX03054.1"/>
    <property type="molecule type" value="Genomic_DNA"/>
</dbReference>
<sequence>FSDTSLEDIAESVGIKRESLYYYYPSRYDLLYDIIAPQISRVMENFTAITAEETDSRIIIRRGIGSHLQHFNSSYFHMVMAVRKNSRGDVQIKFIQLRDIFKSYEKLWRNMIHEGQRTGDIRSDTPPELLVYSILGLCNSLSSWYRTDGPLSLDQIGRYYADIILDGTRA</sequence>
<evidence type="ECO:0000256" key="1">
    <source>
        <dbReference type="ARBA" id="ARBA00022491"/>
    </source>
</evidence>
<dbReference type="InterPro" id="IPR036271">
    <property type="entry name" value="Tet_transcr_reg_TetR-rel_C_sf"/>
</dbReference>
<dbReference type="InterPro" id="IPR009057">
    <property type="entry name" value="Homeodomain-like_sf"/>
</dbReference>
<dbReference type="GO" id="GO:0000976">
    <property type="term" value="F:transcription cis-regulatory region binding"/>
    <property type="evidence" value="ECO:0007669"/>
    <property type="project" value="TreeGrafter"/>
</dbReference>
<evidence type="ECO:0000256" key="2">
    <source>
        <dbReference type="ARBA" id="ARBA00023015"/>
    </source>
</evidence>
<gene>
    <name evidence="6" type="ORF">MNBD_ALPHA03-825</name>
</gene>
<name>A0A3B1ATC0_9ZZZZ</name>
<organism evidence="6">
    <name type="scientific">hydrothermal vent metagenome</name>
    <dbReference type="NCBI Taxonomy" id="652676"/>
    <lineage>
        <taxon>unclassified sequences</taxon>
        <taxon>metagenomes</taxon>
        <taxon>ecological metagenomes</taxon>
    </lineage>
</organism>
<evidence type="ECO:0000259" key="5">
    <source>
        <dbReference type="PROSITE" id="PS50977"/>
    </source>
</evidence>
<proteinExistence type="predicted"/>
<keyword evidence="4" id="KW-0804">Transcription</keyword>
<dbReference type="InterPro" id="IPR001647">
    <property type="entry name" value="HTH_TetR"/>
</dbReference>
<keyword evidence="2" id="KW-0805">Transcription regulation</keyword>
<dbReference type="SUPFAM" id="SSF48498">
    <property type="entry name" value="Tetracyclin repressor-like, C-terminal domain"/>
    <property type="match status" value="1"/>
</dbReference>
<dbReference type="PANTHER" id="PTHR30055">
    <property type="entry name" value="HTH-TYPE TRANSCRIPTIONAL REGULATOR RUTR"/>
    <property type="match status" value="1"/>
</dbReference>
<dbReference type="Gene3D" id="1.10.10.60">
    <property type="entry name" value="Homeodomain-like"/>
    <property type="match status" value="1"/>
</dbReference>
<keyword evidence="3" id="KW-0238">DNA-binding</keyword>
<feature type="non-terminal residue" evidence="6">
    <location>
        <position position="1"/>
    </location>
</feature>
<reference evidence="6" key="1">
    <citation type="submission" date="2018-06" db="EMBL/GenBank/DDBJ databases">
        <authorList>
            <person name="Zhirakovskaya E."/>
        </authorList>
    </citation>
    <scope>NUCLEOTIDE SEQUENCE</scope>
</reference>
<evidence type="ECO:0000313" key="6">
    <source>
        <dbReference type="EMBL" id="VAX03054.1"/>
    </source>
</evidence>
<dbReference type="InterPro" id="IPR050109">
    <property type="entry name" value="HTH-type_TetR-like_transc_reg"/>
</dbReference>
<dbReference type="GO" id="GO:0003700">
    <property type="term" value="F:DNA-binding transcription factor activity"/>
    <property type="evidence" value="ECO:0007669"/>
    <property type="project" value="TreeGrafter"/>
</dbReference>
<evidence type="ECO:0000256" key="4">
    <source>
        <dbReference type="ARBA" id="ARBA00023163"/>
    </source>
</evidence>